<evidence type="ECO:0000313" key="4">
    <source>
        <dbReference type="Proteomes" id="UP000184111"/>
    </source>
</evidence>
<keyword evidence="2" id="KW-1133">Transmembrane helix</keyword>
<dbReference type="RefSeq" id="WP_143172610.1">
    <property type="nucleotide sequence ID" value="NZ_FRBI01000027.1"/>
</dbReference>
<evidence type="ECO:0000313" key="3">
    <source>
        <dbReference type="EMBL" id="SHN22631.1"/>
    </source>
</evidence>
<evidence type="ECO:0000256" key="1">
    <source>
        <dbReference type="SAM" id="MobiDB-lite"/>
    </source>
</evidence>
<feature type="region of interest" description="Disordered" evidence="1">
    <location>
        <begin position="73"/>
        <end position="95"/>
    </location>
</feature>
<gene>
    <name evidence="3" type="ORF">SAMN05216499_12724</name>
</gene>
<keyword evidence="4" id="KW-1185">Reference proteome</keyword>
<evidence type="ECO:0000256" key="2">
    <source>
        <dbReference type="SAM" id="Phobius"/>
    </source>
</evidence>
<feature type="compositionally biased region" description="Gly residues" evidence="1">
    <location>
        <begin position="86"/>
        <end position="95"/>
    </location>
</feature>
<accession>A0A1M7PY19</accession>
<feature type="transmembrane region" description="Helical" evidence="2">
    <location>
        <begin position="36"/>
        <end position="56"/>
    </location>
</feature>
<sequence length="95" mass="9571">MKSLPPDPPEPCTTTTAKSPIPGLTVPGRPSLAERVLDLIAFLALLIITGLLYGLIGPSAGMVTGTAVVLYSTYRGGNPTPPSGPPGGTGGETTR</sequence>
<dbReference type="AlphaFoldDB" id="A0A1M7PY19"/>
<keyword evidence="2" id="KW-0472">Membrane</keyword>
<proteinExistence type="predicted"/>
<feature type="compositionally biased region" description="Pro residues" evidence="1">
    <location>
        <begin position="1"/>
        <end position="11"/>
    </location>
</feature>
<organism evidence="3 4">
    <name type="scientific">Actinacidiphila paucisporea</name>
    <dbReference type="NCBI Taxonomy" id="310782"/>
    <lineage>
        <taxon>Bacteria</taxon>
        <taxon>Bacillati</taxon>
        <taxon>Actinomycetota</taxon>
        <taxon>Actinomycetes</taxon>
        <taxon>Kitasatosporales</taxon>
        <taxon>Streptomycetaceae</taxon>
        <taxon>Actinacidiphila</taxon>
    </lineage>
</organism>
<dbReference type="Proteomes" id="UP000184111">
    <property type="component" value="Unassembled WGS sequence"/>
</dbReference>
<feature type="region of interest" description="Disordered" evidence="1">
    <location>
        <begin position="1"/>
        <end position="25"/>
    </location>
</feature>
<reference evidence="3 4" key="1">
    <citation type="submission" date="2016-11" db="EMBL/GenBank/DDBJ databases">
        <authorList>
            <person name="Jaros S."/>
            <person name="Januszkiewicz K."/>
            <person name="Wedrychowicz H."/>
        </authorList>
    </citation>
    <scope>NUCLEOTIDE SEQUENCE [LARGE SCALE GENOMIC DNA]</scope>
    <source>
        <strain evidence="3 4">CGMCC 4.2025</strain>
    </source>
</reference>
<name>A0A1M7PY19_9ACTN</name>
<protein>
    <submittedName>
        <fullName evidence="3">Uncharacterized protein</fullName>
    </submittedName>
</protein>
<dbReference type="EMBL" id="FRBI01000027">
    <property type="protein sequence ID" value="SHN22631.1"/>
    <property type="molecule type" value="Genomic_DNA"/>
</dbReference>
<keyword evidence="2" id="KW-0812">Transmembrane</keyword>